<feature type="compositionally biased region" description="Polar residues" evidence="6">
    <location>
        <begin position="274"/>
        <end position="288"/>
    </location>
</feature>
<keyword evidence="4 5" id="KW-0539">Nucleus</keyword>
<dbReference type="InterPro" id="IPR055129">
    <property type="entry name" value="YEATS_dom"/>
</dbReference>
<proteinExistence type="predicted"/>
<dbReference type="GO" id="GO:0005634">
    <property type="term" value="C:nucleus"/>
    <property type="evidence" value="ECO:0007669"/>
    <property type="project" value="UniProtKB-SubCell"/>
</dbReference>
<protein>
    <recommendedName>
        <fullName evidence="1">Protein AF-9 homolog</fullName>
    </recommendedName>
</protein>
<dbReference type="VEuPathDB" id="FungiDB:M747DRAFT_268231"/>
<gene>
    <name evidence="8" type="ORF">ABL_02543</name>
</gene>
<dbReference type="GO" id="GO:0006355">
    <property type="term" value="P:regulation of DNA-templated transcription"/>
    <property type="evidence" value="ECO:0007669"/>
    <property type="project" value="InterPro"/>
</dbReference>
<dbReference type="VEuPathDB" id="FungiDB:ATCC64974_82010"/>
<dbReference type="InterPro" id="IPR005033">
    <property type="entry name" value="YEATS"/>
</dbReference>
<keyword evidence="2" id="KW-0805">Transcription regulation</keyword>
<feature type="region of interest" description="Disordered" evidence="6">
    <location>
        <begin position="1"/>
        <end position="22"/>
    </location>
</feature>
<evidence type="ECO:0000259" key="7">
    <source>
        <dbReference type="PROSITE" id="PS51037"/>
    </source>
</evidence>
<dbReference type="Pfam" id="PF03366">
    <property type="entry name" value="YEATS"/>
    <property type="match status" value="1"/>
</dbReference>
<evidence type="ECO:0000256" key="6">
    <source>
        <dbReference type="SAM" id="MobiDB-lite"/>
    </source>
</evidence>
<evidence type="ECO:0000256" key="4">
    <source>
        <dbReference type="ARBA" id="ARBA00023242"/>
    </source>
</evidence>
<keyword evidence="8" id="KW-0808">Transferase</keyword>
<dbReference type="Proteomes" id="UP000068243">
    <property type="component" value="Unassembled WGS sequence"/>
</dbReference>
<dbReference type="OrthoDB" id="16041at2759"/>
<dbReference type="VEuPathDB" id="FungiDB:An04g07250"/>
<organism evidence="8 9">
    <name type="scientific">Aspergillus niger</name>
    <dbReference type="NCBI Taxonomy" id="5061"/>
    <lineage>
        <taxon>Eukaryota</taxon>
        <taxon>Fungi</taxon>
        <taxon>Dikarya</taxon>
        <taxon>Ascomycota</taxon>
        <taxon>Pezizomycotina</taxon>
        <taxon>Eurotiomycetes</taxon>
        <taxon>Eurotiomycetidae</taxon>
        <taxon>Eurotiales</taxon>
        <taxon>Aspergillaceae</taxon>
        <taxon>Aspergillus</taxon>
        <taxon>Aspergillus subgen. Circumdati</taxon>
    </lineage>
</organism>
<dbReference type="GO" id="GO:0016740">
    <property type="term" value="F:transferase activity"/>
    <property type="evidence" value="ECO:0007669"/>
    <property type="project" value="UniProtKB-KW"/>
</dbReference>
<name>A0A117DXP1_ASPNG</name>
<comment type="subcellular location">
    <subcellularLocation>
        <location evidence="5">Nucleus</location>
    </subcellularLocation>
</comment>
<dbReference type="OMA" id="EDHTHQW"/>
<feature type="region of interest" description="Disordered" evidence="6">
    <location>
        <begin position="243"/>
        <end position="302"/>
    </location>
</feature>
<evidence type="ECO:0000313" key="8">
    <source>
        <dbReference type="EMBL" id="GAQ38223.1"/>
    </source>
</evidence>
<dbReference type="PROSITE" id="PS51037">
    <property type="entry name" value="YEATS"/>
    <property type="match status" value="1"/>
</dbReference>
<keyword evidence="3" id="KW-0804">Transcription</keyword>
<dbReference type="InterPro" id="IPR038704">
    <property type="entry name" value="YEAST_sf"/>
</dbReference>
<evidence type="ECO:0000256" key="5">
    <source>
        <dbReference type="PROSITE-ProRule" id="PRU00376"/>
    </source>
</evidence>
<dbReference type="PANTHER" id="PTHR47573:SF1">
    <property type="entry name" value="PROTEIN AF-9 HOMOLOG"/>
    <property type="match status" value="1"/>
</dbReference>
<feature type="domain" description="YEATS" evidence="7">
    <location>
        <begin position="88"/>
        <end position="241"/>
    </location>
</feature>
<reference evidence="9" key="1">
    <citation type="journal article" date="2016" name="Genome Announc.">
        <title>Draft genome sequence of Aspergillus niger strain An76.</title>
        <authorList>
            <person name="Gong W."/>
            <person name="Cheng Z."/>
            <person name="Zhang H."/>
            <person name="Liu L."/>
            <person name="Gao P."/>
            <person name="Wang L."/>
        </authorList>
    </citation>
    <scope>NUCLEOTIDE SEQUENCE [LARGE SCALE GENOMIC DNA]</scope>
    <source>
        <strain evidence="9">An76</strain>
    </source>
</reference>
<feature type="compositionally biased region" description="Basic and acidic residues" evidence="6">
    <location>
        <begin position="290"/>
        <end position="302"/>
    </location>
</feature>
<dbReference type="PANTHER" id="PTHR47573">
    <property type="entry name" value="PROTEIN AF-9 HOMOLOG"/>
    <property type="match status" value="1"/>
</dbReference>
<feature type="compositionally biased region" description="Polar residues" evidence="6">
    <location>
        <begin position="256"/>
        <end position="266"/>
    </location>
</feature>
<evidence type="ECO:0000256" key="3">
    <source>
        <dbReference type="ARBA" id="ARBA00023163"/>
    </source>
</evidence>
<dbReference type="CDD" id="cd16908">
    <property type="entry name" value="YEATS_Yaf9_like"/>
    <property type="match status" value="1"/>
</dbReference>
<dbReference type="GO" id="GO:0000785">
    <property type="term" value="C:chromatin"/>
    <property type="evidence" value="ECO:0007669"/>
    <property type="project" value="UniProtKB-ARBA"/>
</dbReference>
<dbReference type="AlphaFoldDB" id="A0A117DXP1"/>
<dbReference type="Gene3D" id="2.60.40.1970">
    <property type="entry name" value="YEATS domain"/>
    <property type="match status" value="1"/>
</dbReference>
<dbReference type="VEuPathDB" id="FungiDB:ASPNIDRAFT2_1111070"/>
<sequence>MNFKSPELEPGGSNDHPPQLSFRRIPYRITRIRHVQLQRFRGLDRDQSDTGTTHSPLNHRYILFSPGICIRPAYLKLSTLSDLQHAISDRNQARQRRLCLPAIREAQPFDPAKKPPHVPADHTHQWRVFVKGVNDEDISYWLKKVQFKLHETYAQNVRTIEQAPFEVTETGWGEFEIQIKLYFVPESTEKPQTLWHSLKLHPYGPDAEAKKERRELVISQNYEEVVFNEPVEQFYELLTGGAGAAGQPQKGKSGKNTKQSQQQQKGVRTAEIPANSSAENPYSRTTESSEMDRLGEANKTVERMIKEERERLIEREKKLAELRASEGVPATTKKR</sequence>
<evidence type="ECO:0000313" key="9">
    <source>
        <dbReference type="Proteomes" id="UP000068243"/>
    </source>
</evidence>
<evidence type="ECO:0000256" key="2">
    <source>
        <dbReference type="ARBA" id="ARBA00023015"/>
    </source>
</evidence>
<dbReference type="EMBL" id="BCMY01000003">
    <property type="protein sequence ID" value="GAQ38223.1"/>
    <property type="molecule type" value="Genomic_DNA"/>
</dbReference>
<comment type="caution">
    <text evidence="8">The sequence shown here is derived from an EMBL/GenBank/DDBJ whole genome shotgun (WGS) entry which is preliminary data.</text>
</comment>
<evidence type="ECO:0000256" key="1">
    <source>
        <dbReference type="ARBA" id="ARBA00022408"/>
    </source>
</evidence>
<accession>A0A117DXP1</accession>